<feature type="repeat" description="WD" evidence="5">
    <location>
        <begin position="185"/>
        <end position="229"/>
    </location>
</feature>
<evidence type="ECO:0000256" key="3">
    <source>
        <dbReference type="ARBA" id="ARBA00022574"/>
    </source>
</evidence>
<dbReference type="PANTHER" id="PTHR18763">
    <property type="entry name" value="WD-REPEAT PROTEIN 18"/>
    <property type="match status" value="1"/>
</dbReference>
<dbReference type="GO" id="GO:0006364">
    <property type="term" value="P:rRNA processing"/>
    <property type="evidence" value="ECO:0007669"/>
    <property type="project" value="UniProtKB-UniRule"/>
</dbReference>
<dbReference type="Pfam" id="PF00400">
    <property type="entry name" value="WD40"/>
    <property type="match status" value="2"/>
</dbReference>
<protein>
    <recommendedName>
        <fullName evidence="6">Pre-rRNA-processing protein IPI3</fullName>
    </recommendedName>
</protein>
<dbReference type="PROSITE" id="PS50082">
    <property type="entry name" value="WD_REPEATS_2"/>
    <property type="match status" value="2"/>
</dbReference>
<comment type="similarity">
    <text evidence="2 6">Belongs to the WD repeat IPI3/WDR18 family.</text>
</comment>
<dbReference type="GO" id="GO:0120330">
    <property type="term" value="C:rixosome complex"/>
    <property type="evidence" value="ECO:0007669"/>
    <property type="project" value="UniProtKB-UniRule"/>
</dbReference>
<proteinExistence type="inferred from homology"/>
<dbReference type="SMART" id="SM00320">
    <property type="entry name" value="WD40"/>
    <property type="match status" value="5"/>
</dbReference>
<dbReference type="AlphaFoldDB" id="W9XP22"/>
<dbReference type="eggNOG" id="KOG0646">
    <property type="taxonomic scope" value="Eukaryota"/>
</dbReference>
<dbReference type="InterPro" id="IPR015943">
    <property type="entry name" value="WD40/YVTN_repeat-like_dom_sf"/>
</dbReference>
<evidence type="ECO:0000256" key="7">
    <source>
        <dbReference type="SAM" id="Coils"/>
    </source>
</evidence>
<evidence type="ECO:0000256" key="5">
    <source>
        <dbReference type="PROSITE-ProRule" id="PRU00221"/>
    </source>
</evidence>
<dbReference type="Proteomes" id="UP000019484">
    <property type="component" value="Unassembled WGS sequence"/>
</dbReference>
<dbReference type="PROSITE" id="PS00678">
    <property type="entry name" value="WD_REPEATS_1"/>
    <property type="match status" value="1"/>
</dbReference>
<keyword evidence="3 5" id="KW-0853">WD repeat</keyword>
<evidence type="ECO:0000256" key="4">
    <source>
        <dbReference type="ARBA" id="ARBA00022737"/>
    </source>
</evidence>
<evidence type="ECO:0000313" key="8">
    <source>
        <dbReference type="EMBL" id="EXJ81948.1"/>
    </source>
</evidence>
<dbReference type="HOGENOM" id="CLU_025946_1_0_1"/>
<keyword evidence="9" id="KW-1185">Reference proteome</keyword>
<feature type="repeat" description="WD" evidence="5">
    <location>
        <begin position="126"/>
        <end position="159"/>
    </location>
</feature>
<feature type="coiled-coil region" evidence="7">
    <location>
        <begin position="441"/>
        <end position="468"/>
    </location>
</feature>
<dbReference type="PANTHER" id="PTHR18763:SF0">
    <property type="entry name" value="WD REPEAT-CONTAINING PROTEIN 18"/>
    <property type="match status" value="1"/>
</dbReference>
<dbReference type="EMBL" id="AMWN01000007">
    <property type="protein sequence ID" value="EXJ81948.1"/>
    <property type="molecule type" value="Genomic_DNA"/>
</dbReference>
<dbReference type="GO" id="GO:0006261">
    <property type="term" value="P:DNA-templated DNA replication"/>
    <property type="evidence" value="ECO:0007669"/>
    <property type="project" value="TreeGrafter"/>
</dbReference>
<keyword evidence="4" id="KW-0677">Repeat</keyword>
<evidence type="ECO:0000313" key="9">
    <source>
        <dbReference type="Proteomes" id="UP000019484"/>
    </source>
</evidence>
<dbReference type="Gene3D" id="2.130.10.10">
    <property type="entry name" value="YVTN repeat-like/Quinoprotein amine dehydrogenase"/>
    <property type="match status" value="2"/>
</dbReference>
<dbReference type="PROSITE" id="PS50294">
    <property type="entry name" value="WD_REPEATS_REGION"/>
    <property type="match status" value="1"/>
</dbReference>
<dbReference type="InterPro" id="IPR045227">
    <property type="entry name" value="WDR18/Ipi3/RID3"/>
</dbReference>
<comment type="subunit">
    <text evidence="6">Component of the RIX1 complex, composed of IPI1, RIX1/IPI2 and IPI3 in a 1:2:2 stoichiometry. The complex interacts (via RIX1) with MDN1 (via its hexameric AAA ATPase ring) and the pre-60S ribosome particles.</text>
</comment>
<gene>
    <name evidence="8" type="ORF">A1O1_08015</name>
</gene>
<evidence type="ECO:0000256" key="2">
    <source>
        <dbReference type="ARBA" id="ARBA00010143"/>
    </source>
</evidence>
<accession>W9XP22</accession>
<comment type="subcellular location">
    <subcellularLocation>
        <location evidence="6">Nucleus</location>
    </subcellularLocation>
</comment>
<reference evidence="8 9" key="1">
    <citation type="submission" date="2013-03" db="EMBL/GenBank/DDBJ databases">
        <title>The Genome Sequence of Capronia coronata CBS 617.96.</title>
        <authorList>
            <consortium name="The Broad Institute Genomics Platform"/>
            <person name="Cuomo C."/>
            <person name="de Hoog S."/>
            <person name="Gorbushina A."/>
            <person name="Walker B."/>
            <person name="Young S.K."/>
            <person name="Zeng Q."/>
            <person name="Gargeya S."/>
            <person name="Fitzgerald M."/>
            <person name="Haas B."/>
            <person name="Abouelleil A."/>
            <person name="Allen A.W."/>
            <person name="Alvarado L."/>
            <person name="Arachchi H.M."/>
            <person name="Berlin A.M."/>
            <person name="Chapman S.B."/>
            <person name="Gainer-Dewar J."/>
            <person name="Goldberg J."/>
            <person name="Griggs A."/>
            <person name="Gujja S."/>
            <person name="Hansen M."/>
            <person name="Howarth C."/>
            <person name="Imamovic A."/>
            <person name="Ireland A."/>
            <person name="Larimer J."/>
            <person name="McCowan C."/>
            <person name="Murphy C."/>
            <person name="Pearson M."/>
            <person name="Poon T.W."/>
            <person name="Priest M."/>
            <person name="Roberts A."/>
            <person name="Saif S."/>
            <person name="Shea T."/>
            <person name="Sisk P."/>
            <person name="Sykes S."/>
            <person name="Wortman J."/>
            <person name="Nusbaum C."/>
            <person name="Birren B."/>
        </authorList>
    </citation>
    <scope>NUCLEOTIDE SEQUENCE [LARGE SCALE GENOMIC DNA]</scope>
    <source>
        <strain evidence="8 9">CBS 617.96</strain>
    </source>
</reference>
<dbReference type="SUPFAM" id="SSF50978">
    <property type="entry name" value="WD40 repeat-like"/>
    <property type="match status" value="1"/>
</dbReference>
<dbReference type="InterPro" id="IPR019775">
    <property type="entry name" value="WD40_repeat_CS"/>
</dbReference>
<dbReference type="GeneID" id="19162868"/>
<sequence>MLTESFLAATLTANKVPAHMSAALKDVGIFLHEVQPQNTFRQGYKKSSTRPGCVAFSDSHVFAAQADKAVVNVYSRDRGNQEATVPFPERIHSLVFARAASILVLGTEGGKLILWEVSTGRVTTSTAAHLQPVSSLCITSNDEFIISASADTSVHVWSLARLVSFMQPGGSYRAEDTSKSPIRTFSGHRTAVTAAACGHSDITTNFAVTCSEDGTCYIWDMETGQILRTLLLPTVAMCIAVDPADRVVYFGCKDGQIHAWDIFRQSGKSSISNPESAGTAPIQILTKDAWAAPAKDIGAANCLTLSYDGTSLLSGHSNGVVIRWDVAKHRILNEVANLVQPVTNIEMLKPTGFANQKRPEYTILNVVKPNLEFTSSSSEIGTCGVSAKYHLNIMINDRLSTSKDDDIEAAITGPGIPGSLLNEALRELVSGSVSGHSSSVDDAQKFKVESLEEEVSKLKQQIAVFRDVEGKRKEKRLKRMMKRENIDAKMREAYFEAVKKGKDGDAAMKKWQQQKATLDAESDQDYLADKMDLT</sequence>
<dbReference type="OrthoDB" id="756370at2759"/>
<evidence type="ECO:0000256" key="1">
    <source>
        <dbReference type="ARBA" id="ARBA00002355"/>
    </source>
</evidence>
<dbReference type="InterPro" id="IPR036322">
    <property type="entry name" value="WD40_repeat_dom_sf"/>
</dbReference>
<name>W9XP22_9EURO</name>
<dbReference type="STRING" id="1182541.W9XP22"/>
<comment type="function">
    <text evidence="1 6">Component of the RIX1 complex required for processing of ITS2 sequences from 35S pre-rRNA.</text>
</comment>
<dbReference type="RefSeq" id="XP_007727069.1">
    <property type="nucleotide sequence ID" value="XM_007728879.1"/>
</dbReference>
<evidence type="ECO:0000256" key="6">
    <source>
        <dbReference type="RuleBase" id="RU369067"/>
    </source>
</evidence>
<organism evidence="8 9">
    <name type="scientific">Capronia coronata CBS 617.96</name>
    <dbReference type="NCBI Taxonomy" id="1182541"/>
    <lineage>
        <taxon>Eukaryota</taxon>
        <taxon>Fungi</taxon>
        <taxon>Dikarya</taxon>
        <taxon>Ascomycota</taxon>
        <taxon>Pezizomycotina</taxon>
        <taxon>Eurotiomycetes</taxon>
        <taxon>Chaetothyriomycetidae</taxon>
        <taxon>Chaetothyriales</taxon>
        <taxon>Herpotrichiellaceae</taxon>
        <taxon>Capronia</taxon>
    </lineage>
</organism>
<keyword evidence="7" id="KW-0175">Coiled coil</keyword>
<keyword evidence="6" id="KW-0539">Nucleus</keyword>
<dbReference type="FunFam" id="2.130.10.10:FF:000929">
    <property type="entry name" value="Ribosomal assembly complex component Ipi3"/>
    <property type="match status" value="1"/>
</dbReference>
<dbReference type="GO" id="GO:0005656">
    <property type="term" value="C:nuclear pre-replicative complex"/>
    <property type="evidence" value="ECO:0007669"/>
    <property type="project" value="TreeGrafter"/>
</dbReference>
<comment type="caution">
    <text evidence="8">The sequence shown here is derived from an EMBL/GenBank/DDBJ whole genome shotgun (WGS) entry which is preliminary data.</text>
</comment>
<keyword evidence="6" id="KW-0698">rRNA processing</keyword>
<dbReference type="InterPro" id="IPR001680">
    <property type="entry name" value="WD40_rpt"/>
</dbReference>